<name>A0A645C2R1_9ZZZZ</name>
<sequence length="35" mass="4229">MGKHSKELGTLVFLWDFISKYYGSYSERLNLRELF</sequence>
<accession>A0A645C2R1</accession>
<comment type="caution">
    <text evidence="1">The sequence shown here is derived from an EMBL/GenBank/DDBJ whole genome shotgun (WGS) entry which is preliminary data.</text>
</comment>
<protein>
    <submittedName>
        <fullName evidence="1">Uncharacterized protein</fullName>
    </submittedName>
</protein>
<dbReference type="AlphaFoldDB" id="A0A645C2R1"/>
<organism evidence="1">
    <name type="scientific">bioreactor metagenome</name>
    <dbReference type="NCBI Taxonomy" id="1076179"/>
    <lineage>
        <taxon>unclassified sequences</taxon>
        <taxon>metagenomes</taxon>
        <taxon>ecological metagenomes</taxon>
    </lineage>
</organism>
<dbReference type="EMBL" id="VSSQ01024408">
    <property type="protein sequence ID" value="MPM71909.1"/>
    <property type="molecule type" value="Genomic_DNA"/>
</dbReference>
<reference evidence="1" key="1">
    <citation type="submission" date="2019-08" db="EMBL/GenBank/DDBJ databases">
        <authorList>
            <person name="Kucharzyk K."/>
            <person name="Murdoch R.W."/>
            <person name="Higgins S."/>
            <person name="Loffler F."/>
        </authorList>
    </citation>
    <scope>NUCLEOTIDE SEQUENCE</scope>
</reference>
<evidence type="ECO:0000313" key="1">
    <source>
        <dbReference type="EMBL" id="MPM71909.1"/>
    </source>
</evidence>
<proteinExistence type="predicted"/>
<gene>
    <name evidence="1" type="ORF">SDC9_118880</name>
</gene>